<dbReference type="InterPro" id="IPR000182">
    <property type="entry name" value="GNAT_dom"/>
</dbReference>
<evidence type="ECO:0000313" key="2">
    <source>
        <dbReference type="EMBL" id="SFJ08080.1"/>
    </source>
</evidence>
<dbReference type="STRING" id="1576369.SAMN05421753_11585"/>
<dbReference type="InterPro" id="IPR016181">
    <property type="entry name" value="Acyl_CoA_acyltransferase"/>
</dbReference>
<dbReference type="Gene3D" id="3.30.565.10">
    <property type="entry name" value="Histidine kinase-like ATPase, C-terminal domain"/>
    <property type="match status" value="1"/>
</dbReference>
<reference evidence="3" key="1">
    <citation type="submission" date="2016-10" db="EMBL/GenBank/DDBJ databases">
        <authorList>
            <person name="Varghese N."/>
            <person name="Submissions S."/>
        </authorList>
    </citation>
    <scope>NUCLEOTIDE SEQUENCE [LARGE SCALE GENOMIC DNA]</scope>
    <source>
        <strain evidence="3">DSM 26348</strain>
    </source>
</reference>
<evidence type="ECO:0000259" key="1">
    <source>
        <dbReference type="PROSITE" id="PS51186"/>
    </source>
</evidence>
<organism evidence="2 3">
    <name type="scientific">Planctomicrobium piriforme</name>
    <dbReference type="NCBI Taxonomy" id="1576369"/>
    <lineage>
        <taxon>Bacteria</taxon>
        <taxon>Pseudomonadati</taxon>
        <taxon>Planctomycetota</taxon>
        <taxon>Planctomycetia</taxon>
        <taxon>Planctomycetales</taxon>
        <taxon>Planctomycetaceae</taxon>
        <taxon>Planctomicrobium</taxon>
    </lineage>
</organism>
<dbReference type="Gene3D" id="3.40.630.30">
    <property type="match status" value="1"/>
</dbReference>
<dbReference type="SUPFAM" id="SSF55729">
    <property type="entry name" value="Acyl-CoA N-acyltransferases (Nat)"/>
    <property type="match status" value="1"/>
</dbReference>
<accession>A0A1I3NGJ6</accession>
<protein>
    <recommendedName>
        <fullName evidence="1">N-acetyltransferase domain-containing protein</fullName>
    </recommendedName>
</protein>
<name>A0A1I3NGJ6_9PLAN</name>
<dbReference type="Proteomes" id="UP000199518">
    <property type="component" value="Unassembled WGS sequence"/>
</dbReference>
<evidence type="ECO:0000313" key="3">
    <source>
        <dbReference type="Proteomes" id="UP000199518"/>
    </source>
</evidence>
<proteinExistence type="predicted"/>
<dbReference type="InterPro" id="IPR036890">
    <property type="entry name" value="HATPase_C_sf"/>
</dbReference>
<sequence>MELELQLSNERRAIPSAAALLHAALQQLPIAAADADQIEQLVLRVVGDAVDHAYPSGMSGIIKLSVREKQGRLEIGVRDFGLPQDVASLERRLHEKTSAANSTSLATTADELHWINHGREGKAFQLVKWLSSQNVRDQSTGETLEAFDNNAALAPPQNYDIRRMRSEEALQVCQLMYRAYGNTYFNEDVYYPDRVAAQNDHNSVLSFVAVAEDGTVAGHYALELNQPGLVAEGGQAVVDPAHRGRGLLDKMKAVALVTAKELNLAGWYADAVAVHTLTQRSDVTHGGRLCAADLAISPETERFVSIADTQPQRISCMLYFHWLTTPTPRTISIPQRHRAIVSEIYQGLDCELSFHPDTTPVGHGTLTIAMDPGGAKAFLRVDDIGSDTIAAIRHAQRQLIERSHMQTIYAELPLAHPAAAQVATELEADGFGFIGIAPHFSKTSDILRLAYLVNPLTREPIKTYEPAADRLVNYALAEQARVHPGD</sequence>
<dbReference type="Pfam" id="PF00583">
    <property type="entry name" value="Acetyltransf_1"/>
    <property type="match status" value="1"/>
</dbReference>
<gene>
    <name evidence="2" type="ORF">SAMN05421753_11585</name>
</gene>
<dbReference type="AlphaFoldDB" id="A0A1I3NGJ6"/>
<dbReference type="SUPFAM" id="SSF55874">
    <property type="entry name" value="ATPase domain of HSP90 chaperone/DNA topoisomerase II/histidine kinase"/>
    <property type="match status" value="1"/>
</dbReference>
<dbReference type="EMBL" id="FOQD01000015">
    <property type="protein sequence ID" value="SFJ08080.1"/>
    <property type="molecule type" value="Genomic_DNA"/>
</dbReference>
<feature type="domain" description="N-acetyltransferase" evidence="1">
    <location>
        <begin position="159"/>
        <end position="311"/>
    </location>
</feature>
<dbReference type="GO" id="GO:0016747">
    <property type="term" value="F:acyltransferase activity, transferring groups other than amino-acyl groups"/>
    <property type="evidence" value="ECO:0007669"/>
    <property type="project" value="InterPro"/>
</dbReference>
<keyword evidence="3" id="KW-1185">Reference proteome</keyword>
<dbReference type="PROSITE" id="PS51186">
    <property type="entry name" value="GNAT"/>
    <property type="match status" value="1"/>
</dbReference>